<name>A0A1F2WM92_9ACTN</name>
<feature type="transmembrane region" description="Helical" evidence="1">
    <location>
        <begin position="87"/>
        <end position="105"/>
    </location>
</feature>
<dbReference type="Proteomes" id="UP000177876">
    <property type="component" value="Unassembled WGS sequence"/>
</dbReference>
<dbReference type="STRING" id="1797197.A2Y75_11885"/>
<dbReference type="Pfam" id="PF04389">
    <property type="entry name" value="Peptidase_M28"/>
    <property type="match status" value="1"/>
</dbReference>
<evidence type="ECO:0000313" key="3">
    <source>
        <dbReference type="EMBL" id="OFW57927.1"/>
    </source>
</evidence>
<feature type="transmembrane region" description="Helical" evidence="1">
    <location>
        <begin position="148"/>
        <end position="170"/>
    </location>
</feature>
<reference evidence="3 4" key="1">
    <citation type="journal article" date="2016" name="Nat. Commun.">
        <title>Thousands of microbial genomes shed light on interconnected biogeochemical processes in an aquifer system.</title>
        <authorList>
            <person name="Anantharaman K."/>
            <person name="Brown C.T."/>
            <person name="Hug L.A."/>
            <person name="Sharon I."/>
            <person name="Castelle C.J."/>
            <person name="Probst A.J."/>
            <person name="Thomas B.C."/>
            <person name="Singh A."/>
            <person name="Wilkins M.J."/>
            <person name="Karaoz U."/>
            <person name="Brodie E.L."/>
            <person name="Williams K.H."/>
            <person name="Hubbard S.S."/>
            <person name="Banfield J.F."/>
        </authorList>
    </citation>
    <scope>NUCLEOTIDE SEQUENCE [LARGE SCALE GENOMIC DNA]</scope>
</reference>
<proteinExistence type="predicted"/>
<feature type="transmembrane region" description="Helical" evidence="1">
    <location>
        <begin position="60"/>
        <end position="81"/>
    </location>
</feature>
<comment type="caution">
    <text evidence="3">The sequence shown here is derived from an EMBL/GenBank/DDBJ whole genome shotgun (WGS) entry which is preliminary data.</text>
</comment>
<dbReference type="AlphaFoldDB" id="A0A1F2WM92"/>
<dbReference type="InterPro" id="IPR007484">
    <property type="entry name" value="Peptidase_M28"/>
</dbReference>
<dbReference type="PANTHER" id="PTHR32481:SF0">
    <property type="entry name" value="AMINOPEPTIDASE YPDE-RELATED"/>
    <property type="match status" value="1"/>
</dbReference>
<evidence type="ECO:0000313" key="4">
    <source>
        <dbReference type="Proteomes" id="UP000177876"/>
    </source>
</evidence>
<evidence type="ECO:0000259" key="2">
    <source>
        <dbReference type="Pfam" id="PF04389"/>
    </source>
</evidence>
<dbReference type="SUPFAM" id="SSF53187">
    <property type="entry name" value="Zn-dependent exopeptidases"/>
    <property type="match status" value="1"/>
</dbReference>
<gene>
    <name evidence="3" type="ORF">A2Y75_11885</name>
</gene>
<evidence type="ECO:0000256" key="1">
    <source>
        <dbReference type="SAM" id="Phobius"/>
    </source>
</evidence>
<dbReference type="InterPro" id="IPR051464">
    <property type="entry name" value="Peptidase_M42_aminopept"/>
</dbReference>
<dbReference type="EMBL" id="MELK01000029">
    <property type="protein sequence ID" value="OFW57927.1"/>
    <property type="molecule type" value="Genomic_DNA"/>
</dbReference>
<keyword evidence="1" id="KW-1133">Transmembrane helix</keyword>
<keyword evidence="1" id="KW-0812">Transmembrane</keyword>
<dbReference type="Gene3D" id="3.40.630.10">
    <property type="entry name" value="Zn peptidases"/>
    <property type="match status" value="1"/>
</dbReference>
<protein>
    <recommendedName>
        <fullName evidence="2">Peptidase M28 domain-containing protein</fullName>
    </recommendedName>
</protein>
<feature type="domain" description="Peptidase M28" evidence="2">
    <location>
        <begin position="209"/>
        <end position="391"/>
    </location>
</feature>
<dbReference type="PANTHER" id="PTHR32481">
    <property type="entry name" value="AMINOPEPTIDASE"/>
    <property type="match status" value="1"/>
</dbReference>
<sequence length="398" mass="43545">MVASKYSDYMYGLLDRVMNEIGPRESCSEEEKALGRRLADELRPCCDSVEVEKFTCSPKAFLGFFPFLVIGYFAGVALYYVLPPISLIIAALCLGVLFFEVIRYHELIDPLFPRKEGENIIGRISPNGDVTRRVIVSAHLDSAYEFKIWYWFKGFSVAVMIVAFLAPLLLLGASLARTIADSNGIPDTTAYTVLGIILIALAPVVGIFAFFHSKDVVPGAMDNMAGVSVIAGLGKYLKDAGESGEYEPANTEVILLGASSEEAGLRGAKRYAARHRTEFSDLPTCGIFLDGICDEKCLSVFKREVWPGAKQDSRLIDLAVRAAEKSGMHMRAGILPVGATDASAFTRAGIPSVNICCQDNSKLPPNYHTRLDTIEYVRPESMVTALQVVIDMLKEIDA</sequence>
<feature type="transmembrane region" description="Helical" evidence="1">
    <location>
        <begin position="190"/>
        <end position="211"/>
    </location>
</feature>
<organism evidence="3 4">
    <name type="scientific">Candidatus Solincola sediminis</name>
    <dbReference type="NCBI Taxonomy" id="1797199"/>
    <lineage>
        <taxon>Bacteria</taxon>
        <taxon>Bacillati</taxon>
        <taxon>Actinomycetota</taxon>
        <taxon>Candidatus Geothermincolia</taxon>
        <taxon>Candidatus Geothermincolales</taxon>
        <taxon>Candidatus Geothermincolaceae</taxon>
        <taxon>Candidatus Solincola</taxon>
    </lineage>
</organism>
<keyword evidence="1" id="KW-0472">Membrane</keyword>
<accession>A0A1F2WM92</accession>